<dbReference type="FunFam" id="3.30.565.10:FF:000016">
    <property type="entry name" value="Chemotaxis protein CheA, putative"/>
    <property type="match status" value="1"/>
</dbReference>
<dbReference type="InterPro" id="IPR011006">
    <property type="entry name" value="CheY-like_superfamily"/>
</dbReference>
<organism evidence="13">
    <name type="scientific">Geobacter metallireducens</name>
    <dbReference type="NCBI Taxonomy" id="28232"/>
    <lineage>
        <taxon>Bacteria</taxon>
        <taxon>Pseudomonadati</taxon>
        <taxon>Thermodesulfobacteriota</taxon>
        <taxon>Desulfuromonadia</taxon>
        <taxon>Geobacterales</taxon>
        <taxon>Geobacteraceae</taxon>
        <taxon>Geobacter</taxon>
    </lineage>
</organism>
<dbReference type="SMART" id="SM00448">
    <property type="entry name" value="REC"/>
    <property type="match status" value="1"/>
</dbReference>
<evidence type="ECO:0000259" key="11">
    <source>
        <dbReference type="PROSITE" id="PS50851"/>
    </source>
</evidence>
<dbReference type="InterPro" id="IPR004358">
    <property type="entry name" value="Sig_transdc_His_kin-like_C"/>
</dbReference>
<feature type="domain" description="Histidine kinase" evidence="9">
    <location>
        <begin position="272"/>
        <end position="476"/>
    </location>
</feature>
<dbReference type="SMART" id="SM00260">
    <property type="entry name" value="CheW"/>
    <property type="match status" value="1"/>
</dbReference>
<dbReference type="AlphaFoldDB" id="A0A831U0U1"/>
<dbReference type="Pfam" id="PF01627">
    <property type="entry name" value="Hpt"/>
    <property type="match status" value="1"/>
</dbReference>
<dbReference type="PANTHER" id="PTHR43395:SF1">
    <property type="entry name" value="CHEMOTAXIS PROTEIN CHEA"/>
    <property type="match status" value="1"/>
</dbReference>
<comment type="catalytic activity">
    <reaction evidence="1">
        <text>ATP + protein L-histidine = ADP + protein N-phospho-L-histidine.</text>
        <dbReference type="EC" id="2.7.13.3"/>
    </reaction>
</comment>
<feature type="domain" description="CheW-like" evidence="11">
    <location>
        <begin position="478"/>
        <end position="615"/>
    </location>
</feature>
<dbReference type="PANTHER" id="PTHR43395">
    <property type="entry name" value="SENSOR HISTIDINE KINASE CHEA"/>
    <property type="match status" value="1"/>
</dbReference>
<evidence type="ECO:0000256" key="4">
    <source>
        <dbReference type="ARBA" id="ARBA00022679"/>
    </source>
</evidence>
<gene>
    <name evidence="13" type="ORF">ENQ87_12375</name>
</gene>
<evidence type="ECO:0000256" key="7">
    <source>
        <dbReference type="PROSITE-ProRule" id="PRU00169"/>
    </source>
</evidence>
<dbReference type="InterPro" id="IPR003594">
    <property type="entry name" value="HATPase_dom"/>
</dbReference>
<dbReference type="Gene3D" id="3.30.565.10">
    <property type="entry name" value="Histidine kinase-like ATPase, C-terminal domain"/>
    <property type="match status" value="1"/>
</dbReference>
<dbReference type="PROSITE" id="PS50109">
    <property type="entry name" value="HIS_KIN"/>
    <property type="match status" value="1"/>
</dbReference>
<dbReference type="SUPFAM" id="SSF50341">
    <property type="entry name" value="CheW-like"/>
    <property type="match status" value="1"/>
</dbReference>
<dbReference type="SUPFAM" id="SSF47226">
    <property type="entry name" value="Histidine-containing phosphotransfer domain, HPT domain"/>
    <property type="match status" value="1"/>
</dbReference>
<dbReference type="InterPro" id="IPR036641">
    <property type="entry name" value="HPT_dom_sf"/>
</dbReference>
<dbReference type="CDD" id="cd00088">
    <property type="entry name" value="HPT"/>
    <property type="match status" value="1"/>
</dbReference>
<proteinExistence type="predicted"/>
<dbReference type="Pfam" id="PF02518">
    <property type="entry name" value="HATPase_c"/>
    <property type="match status" value="1"/>
</dbReference>
<sequence length="753" mass="81897">MDKDFLKKLRATFAAETRERLEAVSAALVELEQSGSPDKELNLVEALFRETHSLKGAARSVSAASIEAVGHALESLFSAMKRREVAPAPELFDLIHTAVDTIGGLLSSLESGPSAAEKERLKELVFRLHQAQRGTVIPPRPPESAPPAEQEEPPQGAKAAAPLTVRISAEKLDTLLKQTEGMLTAKLAAAQRAEELRAIRGELSLWEKEWKKALPALRRLRRHLRAEAGSGTRGEAPIEKLLDFLDWNYASVKAAGYRLRRLAKGAEHDLLHLGEMVETLLEDVREALMLPFSSLLALLPKLVRDLSRDRGKEVELAVEGDSIEIDRRVLEEMKDPLVHLVRNCIDHGIERPAERERKGKPPRGRVAVAVSLAESKRVEVVIADDGAGIDVIRLQEAAVKQGLISLEGAEQADGQDPLSLIFASGLSTSPVIDDISGRGLGLAIVREKVERLGGTIAVESEAGRGTTFRITLPLTLSTFRGVLVRAAGHLFVVPTTDVERVARKGRTAITTVENRETVELDGRTLSYVRLGDVLELPRAERTDGERDQLPFFILATEQGAIAFGVDEVVGEQEVTVKGLGTQLRRVRNIAGATVLGNGRVVPILRSSDLVKSAVRMAARGTVLGRAAPAVESAPRSILIVEDSITARTLLKNILESAGYRVKTAVDGVDALTLLGTEDFDLVVSDVDMPRMNGFELTGRIRSSRQLTDLPVILVTSLDSREDRERGVDAGANAYIVKSSFDQSNLLDAVRRLI</sequence>
<keyword evidence="5 13" id="KW-0418">Kinase</keyword>
<evidence type="ECO:0000259" key="12">
    <source>
        <dbReference type="PROSITE" id="PS50894"/>
    </source>
</evidence>
<dbReference type="Pfam" id="PF00072">
    <property type="entry name" value="Response_reg"/>
    <property type="match status" value="1"/>
</dbReference>
<dbReference type="InterPro" id="IPR008207">
    <property type="entry name" value="Sig_transdc_His_kin_Hpt_dom"/>
</dbReference>
<evidence type="ECO:0000259" key="9">
    <source>
        <dbReference type="PROSITE" id="PS50109"/>
    </source>
</evidence>
<keyword evidence="3 7" id="KW-0597">Phosphoprotein</keyword>
<dbReference type="EC" id="2.7.13.3" evidence="2"/>
<dbReference type="Gene3D" id="1.20.120.160">
    <property type="entry name" value="HPT domain"/>
    <property type="match status" value="1"/>
</dbReference>
<dbReference type="GO" id="GO:0000155">
    <property type="term" value="F:phosphorelay sensor kinase activity"/>
    <property type="evidence" value="ECO:0007669"/>
    <property type="project" value="UniProtKB-ARBA"/>
</dbReference>
<dbReference type="SUPFAM" id="SSF55874">
    <property type="entry name" value="ATPase domain of HSP90 chaperone/DNA topoisomerase II/histidine kinase"/>
    <property type="match status" value="1"/>
</dbReference>
<dbReference type="Gene3D" id="3.40.50.2300">
    <property type="match status" value="1"/>
</dbReference>
<dbReference type="InterPro" id="IPR036890">
    <property type="entry name" value="HATPase_C_sf"/>
</dbReference>
<dbReference type="PROSITE" id="PS50851">
    <property type="entry name" value="CHEW"/>
    <property type="match status" value="1"/>
</dbReference>
<dbReference type="InterPro" id="IPR051315">
    <property type="entry name" value="Bact_Chemotaxis_CheA"/>
</dbReference>
<dbReference type="PRINTS" id="PR00344">
    <property type="entry name" value="BCTRLSENSOR"/>
</dbReference>
<evidence type="ECO:0000256" key="3">
    <source>
        <dbReference type="ARBA" id="ARBA00022553"/>
    </source>
</evidence>
<evidence type="ECO:0000256" key="2">
    <source>
        <dbReference type="ARBA" id="ARBA00012438"/>
    </source>
</evidence>
<dbReference type="PROSITE" id="PS50110">
    <property type="entry name" value="RESPONSE_REGULATORY"/>
    <property type="match status" value="1"/>
</dbReference>
<dbReference type="SUPFAM" id="SSF52172">
    <property type="entry name" value="CheY-like"/>
    <property type="match status" value="1"/>
</dbReference>
<dbReference type="InterPro" id="IPR001789">
    <property type="entry name" value="Sig_transdc_resp-reg_receiver"/>
</dbReference>
<dbReference type="PROSITE" id="PS50894">
    <property type="entry name" value="HPT"/>
    <property type="match status" value="1"/>
</dbReference>
<dbReference type="Gene3D" id="2.30.30.40">
    <property type="entry name" value="SH3 Domains"/>
    <property type="match status" value="1"/>
</dbReference>
<feature type="modified residue" description="Phosphohistidine" evidence="6">
    <location>
        <position position="52"/>
    </location>
</feature>
<name>A0A831U0U1_GEOME</name>
<accession>A0A831U0U1</accession>
<evidence type="ECO:0000256" key="8">
    <source>
        <dbReference type="SAM" id="MobiDB-lite"/>
    </source>
</evidence>
<feature type="region of interest" description="Disordered" evidence="8">
    <location>
        <begin position="132"/>
        <end position="160"/>
    </location>
</feature>
<dbReference type="SMART" id="SM00073">
    <property type="entry name" value="HPT"/>
    <property type="match status" value="1"/>
</dbReference>
<evidence type="ECO:0000256" key="5">
    <source>
        <dbReference type="ARBA" id="ARBA00022777"/>
    </source>
</evidence>
<comment type="caution">
    <text evidence="13">The sequence shown here is derived from an EMBL/GenBank/DDBJ whole genome shotgun (WGS) entry which is preliminary data.</text>
</comment>
<dbReference type="GO" id="GO:0006935">
    <property type="term" value="P:chemotaxis"/>
    <property type="evidence" value="ECO:0007669"/>
    <property type="project" value="InterPro"/>
</dbReference>
<feature type="modified residue" description="4-aspartylphosphate" evidence="7">
    <location>
        <position position="685"/>
    </location>
</feature>
<feature type="domain" description="HPt" evidence="12">
    <location>
        <begin position="2"/>
        <end position="109"/>
    </location>
</feature>
<dbReference type="InterPro" id="IPR005467">
    <property type="entry name" value="His_kinase_dom"/>
</dbReference>
<feature type="domain" description="Response regulatory" evidence="10">
    <location>
        <begin position="636"/>
        <end position="752"/>
    </location>
</feature>
<evidence type="ECO:0000256" key="6">
    <source>
        <dbReference type="PROSITE-ProRule" id="PRU00110"/>
    </source>
</evidence>
<dbReference type="Pfam" id="PF01584">
    <property type="entry name" value="CheW"/>
    <property type="match status" value="1"/>
</dbReference>
<protein>
    <recommendedName>
        <fullName evidence="2">histidine kinase</fullName>
        <ecNumber evidence="2">2.7.13.3</ecNumber>
    </recommendedName>
</protein>
<keyword evidence="4" id="KW-0808">Transferase</keyword>
<dbReference type="SMART" id="SM00387">
    <property type="entry name" value="HATPase_c"/>
    <property type="match status" value="1"/>
</dbReference>
<evidence type="ECO:0000259" key="10">
    <source>
        <dbReference type="PROSITE" id="PS50110"/>
    </source>
</evidence>
<evidence type="ECO:0000256" key="1">
    <source>
        <dbReference type="ARBA" id="ARBA00000085"/>
    </source>
</evidence>
<reference evidence="13" key="1">
    <citation type="journal article" date="2020" name="mSystems">
        <title>Genome- and Community-Level Interaction Insights into Carbon Utilization and Element Cycling Functions of Hydrothermarchaeota in Hydrothermal Sediment.</title>
        <authorList>
            <person name="Zhou Z."/>
            <person name="Liu Y."/>
            <person name="Xu W."/>
            <person name="Pan J."/>
            <person name="Luo Z.H."/>
            <person name="Li M."/>
        </authorList>
    </citation>
    <scope>NUCLEOTIDE SEQUENCE [LARGE SCALE GENOMIC DNA]</scope>
    <source>
        <strain evidence="13">SpSt-349</strain>
    </source>
</reference>
<evidence type="ECO:0000313" key="13">
    <source>
        <dbReference type="EMBL" id="HEN43141.1"/>
    </source>
</evidence>
<dbReference type="InterPro" id="IPR002545">
    <property type="entry name" value="CheW-lke_dom"/>
</dbReference>
<dbReference type="InterPro" id="IPR036061">
    <property type="entry name" value="CheW-like_dom_sf"/>
</dbReference>
<dbReference type="EMBL" id="DSOV01000056">
    <property type="protein sequence ID" value="HEN43141.1"/>
    <property type="molecule type" value="Genomic_DNA"/>
</dbReference>